<dbReference type="GO" id="GO:0004722">
    <property type="term" value="F:protein serine/threonine phosphatase activity"/>
    <property type="evidence" value="ECO:0007669"/>
    <property type="project" value="TreeGrafter"/>
</dbReference>
<dbReference type="GO" id="GO:0005634">
    <property type="term" value="C:nucleus"/>
    <property type="evidence" value="ECO:0007669"/>
    <property type="project" value="TreeGrafter"/>
</dbReference>
<dbReference type="Pfam" id="PF00149">
    <property type="entry name" value="Metallophos"/>
    <property type="match status" value="1"/>
</dbReference>
<dbReference type="EMBL" id="DS268459">
    <property type="protein sequence ID" value="EFP05990.1"/>
    <property type="molecule type" value="Genomic_DNA"/>
</dbReference>
<dbReference type="AlphaFoldDB" id="E3MNB0"/>
<sequence>MLEIEPALTIVGDIHGQLDALVRYFDAVGYPPKVQFLFLGDYLGEVLFRPIVILQVLTRTEAVRAKCAPSHNGWHGNSNRSVADLTPLCVK</sequence>
<organism evidence="3">
    <name type="scientific">Caenorhabditis remanei</name>
    <name type="common">Caenorhabditis vulgaris</name>
    <dbReference type="NCBI Taxonomy" id="31234"/>
    <lineage>
        <taxon>Eukaryota</taxon>
        <taxon>Metazoa</taxon>
        <taxon>Ecdysozoa</taxon>
        <taxon>Nematoda</taxon>
        <taxon>Chromadorea</taxon>
        <taxon>Rhabditida</taxon>
        <taxon>Rhabditina</taxon>
        <taxon>Rhabditomorpha</taxon>
        <taxon>Rhabditoidea</taxon>
        <taxon>Rhabditidae</taxon>
        <taxon>Peloderinae</taxon>
        <taxon>Caenorhabditis</taxon>
    </lineage>
</organism>
<dbReference type="HOGENOM" id="CLU_2429159_0_0_1"/>
<dbReference type="InterPro" id="IPR006186">
    <property type="entry name" value="Ser/Thr-sp_prot-phosphatase"/>
</dbReference>
<evidence type="ECO:0000313" key="2">
    <source>
        <dbReference type="EMBL" id="EFP05990.1"/>
    </source>
</evidence>
<dbReference type="InterPro" id="IPR004843">
    <property type="entry name" value="Calcineurin-like_PHP"/>
</dbReference>
<reference evidence="2" key="1">
    <citation type="submission" date="2007-07" db="EMBL/GenBank/DDBJ databases">
        <title>PCAP assembly of the Caenorhabditis remanei genome.</title>
        <authorList>
            <consortium name="The Caenorhabditis remanei Sequencing Consortium"/>
            <person name="Wilson R.K."/>
        </authorList>
    </citation>
    <scope>NUCLEOTIDE SEQUENCE [LARGE SCALE GENOMIC DNA]</scope>
    <source>
        <strain evidence="2">PB4641</strain>
    </source>
</reference>
<evidence type="ECO:0000313" key="3">
    <source>
        <dbReference type="Proteomes" id="UP000008281"/>
    </source>
</evidence>
<dbReference type="PRINTS" id="PR00114">
    <property type="entry name" value="STPHPHTASE"/>
</dbReference>
<dbReference type="InterPro" id="IPR050341">
    <property type="entry name" value="PP1_catalytic_subunit"/>
</dbReference>
<gene>
    <name evidence="2" type="ORF">CRE_04982</name>
</gene>
<dbReference type="OrthoDB" id="1930084at2759"/>
<dbReference type="SUPFAM" id="SSF56300">
    <property type="entry name" value="Metallo-dependent phosphatases"/>
    <property type="match status" value="1"/>
</dbReference>
<dbReference type="Proteomes" id="UP000008281">
    <property type="component" value="Unassembled WGS sequence"/>
</dbReference>
<dbReference type="Gene3D" id="3.60.21.10">
    <property type="match status" value="1"/>
</dbReference>
<keyword evidence="3" id="KW-1185">Reference proteome</keyword>
<dbReference type="InParanoid" id="E3MNB0"/>
<dbReference type="InterPro" id="IPR029052">
    <property type="entry name" value="Metallo-depent_PP-like"/>
</dbReference>
<dbReference type="GO" id="GO:0005737">
    <property type="term" value="C:cytoplasm"/>
    <property type="evidence" value="ECO:0007669"/>
    <property type="project" value="TreeGrafter"/>
</dbReference>
<protein>
    <recommendedName>
        <fullName evidence="1">Calcineurin-like phosphoesterase domain-containing protein</fullName>
    </recommendedName>
</protein>
<name>E3MNB0_CAERE</name>
<dbReference type="eggNOG" id="KOG0374">
    <property type="taxonomic scope" value="Eukaryota"/>
</dbReference>
<proteinExistence type="predicted"/>
<dbReference type="PANTHER" id="PTHR11668">
    <property type="entry name" value="SERINE/THREONINE PROTEIN PHOSPHATASE"/>
    <property type="match status" value="1"/>
</dbReference>
<feature type="domain" description="Calcineurin-like phosphoesterase" evidence="1">
    <location>
        <begin position="9"/>
        <end position="44"/>
    </location>
</feature>
<dbReference type="PANTHER" id="PTHR11668:SF285">
    <property type="entry name" value="SERINE_THREONINE-PROTEIN PHOSPHATASE-RELATED"/>
    <property type="match status" value="1"/>
</dbReference>
<evidence type="ECO:0000259" key="1">
    <source>
        <dbReference type="Pfam" id="PF00149"/>
    </source>
</evidence>
<accession>E3MNB0</accession>
<dbReference type="STRING" id="31234.E3MNB0"/>